<keyword evidence="5" id="KW-0645">Protease</keyword>
<dbReference type="SUPFAM" id="SSF56601">
    <property type="entry name" value="beta-lactamase/transpeptidase-like"/>
    <property type="match status" value="1"/>
</dbReference>
<dbReference type="Pfam" id="PF00905">
    <property type="entry name" value="Transpeptidase"/>
    <property type="match status" value="1"/>
</dbReference>
<dbReference type="Pfam" id="PF00912">
    <property type="entry name" value="Transgly"/>
    <property type="match status" value="1"/>
</dbReference>
<dbReference type="GO" id="GO:0009002">
    <property type="term" value="F:serine-type D-Ala-D-Ala carboxypeptidase activity"/>
    <property type="evidence" value="ECO:0007669"/>
    <property type="project" value="UniProtKB-EC"/>
</dbReference>
<evidence type="ECO:0000256" key="1">
    <source>
        <dbReference type="ARBA" id="ARBA00004752"/>
    </source>
</evidence>
<feature type="compositionally biased region" description="Basic and acidic residues" evidence="15">
    <location>
        <begin position="50"/>
        <end position="59"/>
    </location>
</feature>
<organism evidence="19 20">
    <name type="scientific">Magnetospirillum molischianum DSM 120</name>
    <dbReference type="NCBI Taxonomy" id="1150626"/>
    <lineage>
        <taxon>Bacteria</taxon>
        <taxon>Pseudomonadati</taxon>
        <taxon>Pseudomonadota</taxon>
        <taxon>Alphaproteobacteria</taxon>
        <taxon>Rhodospirillales</taxon>
        <taxon>Rhodospirillaceae</taxon>
        <taxon>Magnetospirillum</taxon>
    </lineage>
</organism>
<evidence type="ECO:0000256" key="15">
    <source>
        <dbReference type="SAM" id="MobiDB-lite"/>
    </source>
</evidence>
<evidence type="ECO:0000256" key="5">
    <source>
        <dbReference type="ARBA" id="ARBA00022670"/>
    </source>
</evidence>
<dbReference type="SUPFAM" id="SSF53955">
    <property type="entry name" value="Lysozyme-like"/>
    <property type="match status" value="1"/>
</dbReference>
<dbReference type="PANTHER" id="PTHR32282:SF33">
    <property type="entry name" value="PEPTIDOGLYCAN GLYCOSYLTRANSFERASE"/>
    <property type="match status" value="1"/>
</dbReference>
<keyword evidence="9" id="KW-0133">Cell shape</keyword>
<feature type="region of interest" description="Disordered" evidence="15">
    <location>
        <begin position="1"/>
        <end position="190"/>
    </location>
</feature>
<keyword evidence="11" id="KW-0511">Multifunctional enzyme</keyword>
<dbReference type="InterPro" id="IPR050396">
    <property type="entry name" value="Glycosyltr_51/Transpeptidase"/>
</dbReference>
<dbReference type="GO" id="GO:0009252">
    <property type="term" value="P:peptidoglycan biosynthetic process"/>
    <property type="evidence" value="ECO:0007669"/>
    <property type="project" value="UniProtKB-UniPathway"/>
</dbReference>
<evidence type="ECO:0000256" key="16">
    <source>
        <dbReference type="SAM" id="Phobius"/>
    </source>
</evidence>
<dbReference type="STRING" id="1150626.PHAMO_280096"/>
<dbReference type="UniPathway" id="UPA00219"/>
<reference evidence="19 20" key="1">
    <citation type="journal article" date="2012" name="J. Bacteriol.">
        <title>Draft Genome Sequence of the Purple Photosynthetic Bacterium Phaeospirillum molischianum DSM120, a Particularly Versatile Bacterium.</title>
        <authorList>
            <person name="Duquesne K."/>
            <person name="Prima V."/>
            <person name="Ji B."/>
            <person name="Rouy Z."/>
            <person name="Medigue C."/>
            <person name="Talla E."/>
            <person name="Sturgis J.N."/>
        </authorList>
    </citation>
    <scope>NUCLEOTIDE SEQUENCE [LARGE SCALE GENOMIC DNA]</scope>
    <source>
        <strain evidence="20">DSM120</strain>
    </source>
</reference>
<dbReference type="GO" id="GO:0006508">
    <property type="term" value="P:proteolysis"/>
    <property type="evidence" value="ECO:0007669"/>
    <property type="project" value="UniProtKB-KW"/>
</dbReference>
<evidence type="ECO:0000256" key="10">
    <source>
        <dbReference type="ARBA" id="ARBA00022984"/>
    </source>
</evidence>
<comment type="similarity">
    <text evidence="2">In the C-terminal section; belongs to the transpeptidase family.</text>
</comment>
<dbReference type="eggNOG" id="COG0744">
    <property type="taxonomic scope" value="Bacteria"/>
</dbReference>
<feature type="domain" description="Penicillin-binding protein transpeptidase" evidence="17">
    <location>
        <begin position="504"/>
        <end position="734"/>
    </location>
</feature>
<accession>H8FT74</accession>
<evidence type="ECO:0000256" key="6">
    <source>
        <dbReference type="ARBA" id="ARBA00022676"/>
    </source>
</evidence>
<dbReference type="InterPro" id="IPR012338">
    <property type="entry name" value="Beta-lactam/transpept-like"/>
</dbReference>
<keyword evidence="16" id="KW-0472">Membrane</keyword>
<feature type="region of interest" description="Disordered" evidence="15">
    <location>
        <begin position="775"/>
        <end position="814"/>
    </location>
</feature>
<dbReference type="GO" id="GO:0008360">
    <property type="term" value="P:regulation of cell shape"/>
    <property type="evidence" value="ECO:0007669"/>
    <property type="project" value="UniProtKB-KW"/>
</dbReference>
<evidence type="ECO:0000256" key="11">
    <source>
        <dbReference type="ARBA" id="ARBA00023268"/>
    </source>
</evidence>
<name>H8FT74_MAGML</name>
<comment type="caution">
    <text evidence="19">The sequence shown here is derived from an EMBL/GenBank/DDBJ whole genome shotgun (WGS) entry which is preliminary data.</text>
</comment>
<dbReference type="GO" id="GO:0008955">
    <property type="term" value="F:peptidoglycan glycosyltransferase activity"/>
    <property type="evidence" value="ECO:0007669"/>
    <property type="project" value="UniProtKB-EC"/>
</dbReference>
<proteinExistence type="inferred from homology"/>
<comment type="catalytic activity">
    <reaction evidence="14">
        <text>[GlcNAc-(1-&gt;4)-Mur2Ac(oyl-L-Ala-gamma-D-Glu-L-Lys-D-Ala-D-Ala)](n)-di-trans,octa-cis-undecaprenyl diphosphate + beta-D-GlcNAc-(1-&gt;4)-Mur2Ac(oyl-L-Ala-gamma-D-Glu-L-Lys-D-Ala-D-Ala)-di-trans,octa-cis-undecaprenyl diphosphate = [GlcNAc-(1-&gt;4)-Mur2Ac(oyl-L-Ala-gamma-D-Glu-L-Lys-D-Ala-D-Ala)](n+1)-di-trans,octa-cis-undecaprenyl diphosphate + di-trans,octa-cis-undecaprenyl diphosphate + H(+)</text>
        <dbReference type="Rhea" id="RHEA:23708"/>
        <dbReference type="Rhea" id="RHEA-COMP:9602"/>
        <dbReference type="Rhea" id="RHEA-COMP:9603"/>
        <dbReference type="ChEBI" id="CHEBI:15378"/>
        <dbReference type="ChEBI" id="CHEBI:58405"/>
        <dbReference type="ChEBI" id="CHEBI:60033"/>
        <dbReference type="ChEBI" id="CHEBI:78435"/>
        <dbReference type="EC" id="2.4.99.28"/>
    </reaction>
</comment>
<evidence type="ECO:0000256" key="9">
    <source>
        <dbReference type="ARBA" id="ARBA00022960"/>
    </source>
</evidence>
<comment type="catalytic activity">
    <reaction evidence="13">
        <text>Preferential cleavage: (Ac)2-L-Lys-D-Ala-|-D-Ala. Also transpeptidation of peptidyl-alanyl moieties that are N-acyl substituents of D-alanine.</text>
        <dbReference type="EC" id="3.4.16.4"/>
    </reaction>
</comment>
<evidence type="ECO:0000259" key="17">
    <source>
        <dbReference type="Pfam" id="PF00905"/>
    </source>
</evidence>
<dbReference type="PANTHER" id="PTHR32282">
    <property type="entry name" value="BINDING PROTEIN TRANSPEPTIDASE, PUTATIVE-RELATED"/>
    <property type="match status" value="1"/>
</dbReference>
<keyword evidence="16" id="KW-1133">Transmembrane helix</keyword>
<dbReference type="NCBIfam" id="TIGR02074">
    <property type="entry name" value="PBP_1a_fam"/>
    <property type="match status" value="1"/>
</dbReference>
<keyword evidence="12" id="KW-0961">Cell wall biogenesis/degradation</keyword>
<dbReference type="InterPro" id="IPR023346">
    <property type="entry name" value="Lysozyme-like_dom_sf"/>
</dbReference>
<evidence type="ECO:0000256" key="4">
    <source>
        <dbReference type="ARBA" id="ARBA00022645"/>
    </source>
</evidence>
<keyword evidence="16" id="KW-0812">Transmembrane</keyword>
<dbReference type="GO" id="GO:0071555">
    <property type="term" value="P:cell wall organization"/>
    <property type="evidence" value="ECO:0007669"/>
    <property type="project" value="UniProtKB-KW"/>
</dbReference>
<keyword evidence="20" id="KW-1185">Reference proteome</keyword>
<dbReference type="AlphaFoldDB" id="H8FT74"/>
<gene>
    <name evidence="19" type="ORF">PHAMO_280096</name>
</gene>
<dbReference type="InterPro" id="IPR001264">
    <property type="entry name" value="Glyco_trans_51"/>
</dbReference>
<evidence type="ECO:0000313" key="19">
    <source>
        <dbReference type="EMBL" id="CCG41562.1"/>
    </source>
</evidence>
<feature type="domain" description="Glycosyl transferase family 51" evidence="18">
    <location>
        <begin position="245"/>
        <end position="418"/>
    </location>
</feature>
<evidence type="ECO:0000256" key="12">
    <source>
        <dbReference type="ARBA" id="ARBA00023316"/>
    </source>
</evidence>
<evidence type="ECO:0000256" key="14">
    <source>
        <dbReference type="ARBA" id="ARBA00049902"/>
    </source>
</evidence>
<evidence type="ECO:0000256" key="2">
    <source>
        <dbReference type="ARBA" id="ARBA00007090"/>
    </source>
</evidence>
<dbReference type="InterPro" id="IPR001460">
    <property type="entry name" value="PCN-bd_Tpept"/>
</dbReference>
<keyword evidence="6" id="KW-0328">Glycosyltransferase</keyword>
<keyword evidence="8" id="KW-0378">Hydrolase</keyword>
<dbReference type="RefSeq" id="WP_002728769.1">
    <property type="nucleotide sequence ID" value="NZ_CAHP01000021.1"/>
</dbReference>
<evidence type="ECO:0000313" key="20">
    <source>
        <dbReference type="Proteomes" id="UP000004169"/>
    </source>
</evidence>
<feature type="compositionally biased region" description="Pro residues" evidence="15">
    <location>
        <begin position="67"/>
        <end position="76"/>
    </location>
</feature>
<evidence type="ECO:0000259" key="18">
    <source>
        <dbReference type="Pfam" id="PF00912"/>
    </source>
</evidence>
<comment type="similarity">
    <text evidence="3">In the N-terminal section; belongs to the glycosyltransferase 51 family.</text>
</comment>
<protein>
    <submittedName>
        <fullName evidence="19">Membrane carboxypeptidase</fullName>
    </submittedName>
</protein>
<evidence type="ECO:0000256" key="8">
    <source>
        <dbReference type="ARBA" id="ARBA00022801"/>
    </source>
</evidence>
<keyword evidence="4 19" id="KW-0121">Carboxypeptidase</keyword>
<dbReference type="Gene3D" id="1.10.3810.10">
    <property type="entry name" value="Biosynthetic peptidoglycan transglycosylase-like"/>
    <property type="match status" value="1"/>
</dbReference>
<dbReference type="InterPro" id="IPR036950">
    <property type="entry name" value="PBP_transglycosylase"/>
</dbReference>
<dbReference type="GO" id="GO:0008658">
    <property type="term" value="F:penicillin binding"/>
    <property type="evidence" value="ECO:0007669"/>
    <property type="project" value="InterPro"/>
</dbReference>
<evidence type="ECO:0000256" key="3">
    <source>
        <dbReference type="ARBA" id="ARBA00007739"/>
    </source>
</evidence>
<dbReference type="EMBL" id="CAHP01000021">
    <property type="protein sequence ID" value="CCG41562.1"/>
    <property type="molecule type" value="Genomic_DNA"/>
</dbReference>
<evidence type="ECO:0000256" key="7">
    <source>
        <dbReference type="ARBA" id="ARBA00022679"/>
    </source>
</evidence>
<feature type="compositionally biased region" description="Polar residues" evidence="15">
    <location>
        <begin position="795"/>
        <end position="806"/>
    </location>
</feature>
<dbReference type="GO" id="GO:0030288">
    <property type="term" value="C:outer membrane-bounded periplasmic space"/>
    <property type="evidence" value="ECO:0007669"/>
    <property type="project" value="TreeGrafter"/>
</dbReference>
<evidence type="ECO:0000256" key="13">
    <source>
        <dbReference type="ARBA" id="ARBA00034000"/>
    </source>
</evidence>
<keyword evidence="10" id="KW-0573">Peptidoglycan synthesis</keyword>
<sequence>MAAPSSPRVVSETSSRAVTPPAPLSVDPSDRLMSSEADAPPKPYPALARDPQREPRFYREAQQQPRQPIPPSAPVRPEPEAVREPRLSRPKSEADREPRLSRPKSEADREPRLSRPEPEAVREPRLSRPEPEAVREPRLSRPEPEAVREPRLSRRSAAKPQEGRLRPEPLPPAPPRLPKEPRRRSGGGGGGWAKRLLIWGLTLAIWVGVAIGGVVAYYAIDLPDIDKMTATTRRPSVVFQSVEGEVFAAFGDLYGEALTLPEISPYLVQAVLATEDRRFFSHFGIDLFGLARAFYTNIRAGHVVQGGSTVTQQLAKNLFLTPDRTMKRKMQEVLMALWLERRFSKEQILALYLNRVYLGSGTFGVDAAARRYFDVSARKIGLYQSAVIAGLLKAPSRYSPINDPEASRRRTSNVVQNMVEAGYIDQKTADAAEITGAAQLVHRAPAAGRYFADWMMSHLDQYREVAGRDIVIQTTIDLGLQRKVEAELKALLTGPGAKANVSQGAVVVMTPDGAVRAMVGGRDYDESQFNRAAQGLRQPGSSFKPFVYLTAMERGYTPDDTIEDAPITLGNWSPGNYTGRYLGMITLRQALAESVNTVAVRLVEAVGPKRVIATARRLGISSDLRKDATLALGTSEVTLLEMTNAFAAFANGGQGVTAYGVAQITDPSGQVLFKRQGGGFGQVISPVALDRMLDMMTAVVQNGSGRAARLDRPVAGKTGTTQDYRDAWFMGFTADYVTGVWLGNDDYRNEMKKVTGGGLPAQLWKKVMVAAHQGLPPHPLTMPAMESTVPAESPGDSTGSSPQDSGGSLGNTIDDLLKGIFGQ</sequence>
<feature type="transmembrane region" description="Helical" evidence="16">
    <location>
        <begin position="196"/>
        <end position="220"/>
    </location>
</feature>
<dbReference type="Proteomes" id="UP000004169">
    <property type="component" value="Unassembled WGS sequence"/>
</dbReference>
<dbReference type="FunFam" id="1.10.3810.10:FF:000001">
    <property type="entry name" value="Penicillin-binding protein 1A"/>
    <property type="match status" value="1"/>
</dbReference>
<comment type="pathway">
    <text evidence="1">Cell wall biogenesis; peptidoglycan biosynthesis.</text>
</comment>
<feature type="compositionally biased region" description="Basic and acidic residues" evidence="15">
    <location>
        <begin position="77"/>
        <end position="152"/>
    </location>
</feature>
<keyword evidence="7" id="KW-0808">Transferase</keyword>
<dbReference type="Gene3D" id="3.40.710.10">
    <property type="entry name" value="DD-peptidase/beta-lactamase superfamily"/>
    <property type="match status" value="1"/>
</dbReference>